<organism evidence="2 3">
    <name type="scientific">Mus spicilegus</name>
    <name type="common">Mound-building mouse</name>
    <dbReference type="NCBI Taxonomy" id="10103"/>
    <lineage>
        <taxon>Eukaryota</taxon>
        <taxon>Metazoa</taxon>
        <taxon>Chordata</taxon>
        <taxon>Craniata</taxon>
        <taxon>Vertebrata</taxon>
        <taxon>Euteleostomi</taxon>
        <taxon>Mammalia</taxon>
        <taxon>Eutheria</taxon>
        <taxon>Euarchontoglires</taxon>
        <taxon>Glires</taxon>
        <taxon>Rodentia</taxon>
        <taxon>Myomorpha</taxon>
        <taxon>Muroidea</taxon>
        <taxon>Muridae</taxon>
        <taxon>Murinae</taxon>
        <taxon>Mus</taxon>
        <taxon>Mus</taxon>
    </lineage>
</organism>
<feature type="region of interest" description="Disordered" evidence="1">
    <location>
        <begin position="33"/>
        <end position="75"/>
    </location>
</feature>
<dbReference type="Ensembl" id="ENSMSIT00000035451.1">
    <property type="protein sequence ID" value="ENSMSIP00000028121.1"/>
    <property type="gene ID" value="ENSMSIG00000023676.1"/>
</dbReference>
<dbReference type="AlphaFoldDB" id="A0A8C6HXI7"/>
<accession>A0A8C6HXI7</accession>
<evidence type="ECO:0000313" key="3">
    <source>
        <dbReference type="Proteomes" id="UP000694415"/>
    </source>
</evidence>
<sequence length="119" mass="12893">MKLQSNSTGPLKMANPQAELLFLSVLLPDPAAGSWPRLPPLPREAFPPDDLIRNGPSRRPGPLTTNSSSSSEALKPTKCQAWMLLPLEGGEGMKKGFRGMTGKSLTLPSFPVVNRELRD</sequence>
<protein>
    <submittedName>
        <fullName evidence="2">Uncharacterized protein</fullName>
    </submittedName>
</protein>
<name>A0A8C6HXI7_MUSSI</name>
<evidence type="ECO:0000313" key="2">
    <source>
        <dbReference type="Ensembl" id="ENSMSIP00000028121.1"/>
    </source>
</evidence>
<keyword evidence="3" id="KW-1185">Reference proteome</keyword>
<dbReference type="Proteomes" id="UP000694415">
    <property type="component" value="Unplaced"/>
</dbReference>
<evidence type="ECO:0000256" key="1">
    <source>
        <dbReference type="SAM" id="MobiDB-lite"/>
    </source>
</evidence>
<dbReference type="Ensembl" id="ENSMSIT00000035463.1">
    <property type="protein sequence ID" value="ENSMSIP00000028132.1"/>
    <property type="gene ID" value="ENSMSIG00000023676.1"/>
</dbReference>
<dbReference type="GeneTree" id="ENSGT01030000238559"/>
<proteinExistence type="predicted"/>
<feature type="compositionally biased region" description="Polar residues" evidence="1">
    <location>
        <begin position="63"/>
        <end position="72"/>
    </location>
</feature>
<reference evidence="2" key="1">
    <citation type="submission" date="2025-05" db="UniProtKB">
        <authorList>
            <consortium name="Ensembl"/>
        </authorList>
    </citation>
    <scope>IDENTIFICATION</scope>
</reference>